<evidence type="ECO:0000313" key="2">
    <source>
        <dbReference type="Proteomes" id="UP001152872"/>
    </source>
</evidence>
<accession>A0A9X4RK61</accession>
<gene>
    <name evidence="1" type="ORF">FEV09_19400</name>
</gene>
<dbReference type="AlphaFoldDB" id="A0A9X4RK61"/>
<dbReference type="EC" id="3.4.23.-" evidence="1"/>
<reference evidence="1" key="1">
    <citation type="submission" date="2019-05" db="EMBL/GenBank/DDBJ databases">
        <title>Whole genome sequencing of Pseudanabaena catenata USMAC16.</title>
        <authorList>
            <person name="Khan Z."/>
            <person name="Omar W.M."/>
            <person name="Convey P."/>
            <person name="Merican F."/>
            <person name="Najimudin N."/>
        </authorList>
    </citation>
    <scope>NUCLEOTIDE SEQUENCE</scope>
    <source>
        <strain evidence="1">USMAC16</strain>
    </source>
</reference>
<name>A0A9X4RK61_9CYAN</name>
<organism evidence="1 2">
    <name type="scientific">Pseudanabaena catenata USMAC16</name>
    <dbReference type="NCBI Taxonomy" id="1855837"/>
    <lineage>
        <taxon>Bacteria</taxon>
        <taxon>Bacillati</taxon>
        <taxon>Cyanobacteriota</taxon>
        <taxon>Cyanophyceae</taxon>
        <taxon>Pseudanabaenales</taxon>
        <taxon>Pseudanabaenaceae</taxon>
        <taxon>Pseudanabaena</taxon>
    </lineage>
</organism>
<dbReference type="GO" id="GO:0006508">
    <property type="term" value="P:proteolysis"/>
    <property type="evidence" value="ECO:0007669"/>
    <property type="project" value="UniProtKB-KW"/>
</dbReference>
<keyword evidence="1" id="KW-0645">Protease</keyword>
<dbReference type="InterPro" id="IPR022274">
    <property type="entry name" value="Peptidase_asp_AF0612"/>
</dbReference>
<proteinExistence type="predicted"/>
<dbReference type="EMBL" id="VBTY01000218">
    <property type="protein sequence ID" value="MDG3496710.1"/>
    <property type="molecule type" value="Genomic_DNA"/>
</dbReference>
<dbReference type="NCBIfam" id="TIGR03698">
    <property type="entry name" value="clan_AA_DTGF"/>
    <property type="match status" value="1"/>
</dbReference>
<sequence length="123" mass="13511">MIHGVVNQSCEATIPLVIINEKKQTKLIDAVIDTGYTGYLSLPNEIIEALDLPWTGVDRGTLGDGSEVTFEVYAATIIWDGQYRTIPVNEAETDPLVGMSLLYGYDLRIRAVEGGKVEIELPE</sequence>
<dbReference type="Proteomes" id="UP001152872">
    <property type="component" value="Unassembled WGS sequence"/>
</dbReference>
<keyword evidence="1" id="KW-0378">Hydrolase</keyword>
<protein>
    <submittedName>
        <fullName evidence="1">Clan AA aspartic protease</fullName>
        <ecNumber evidence="1">3.4.23.-</ecNumber>
    </submittedName>
</protein>
<dbReference type="RefSeq" id="WP_009628899.1">
    <property type="nucleotide sequence ID" value="NZ_VBTY01000218.1"/>
</dbReference>
<evidence type="ECO:0000313" key="1">
    <source>
        <dbReference type="EMBL" id="MDG3496710.1"/>
    </source>
</evidence>
<comment type="caution">
    <text evidence="1">The sequence shown here is derived from an EMBL/GenBank/DDBJ whole genome shotgun (WGS) entry which is preliminary data.</text>
</comment>
<keyword evidence="2" id="KW-1185">Reference proteome</keyword>
<dbReference type="GO" id="GO:0008233">
    <property type="term" value="F:peptidase activity"/>
    <property type="evidence" value="ECO:0007669"/>
    <property type="project" value="UniProtKB-KW"/>
</dbReference>